<evidence type="ECO:0000256" key="2">
    <source>
        <dbReference type="ARBA" id="ARBA00023002"/>
    </source>
</evidence>
<feature type="domain" description="NmrA-like" evidence="3">
    <location>
        <begin position="5"/>
        <end position="249"/>
    </location>
</feature>
<keyword evidence="2" id="KW-0560">Oxidoreductase</keyword>
<keyword evidence="1" id="KW-0521">NADP</keyword>
<proteinExistence type="predicted"/>
<dbReference type="Gene3D" id="3.40.50.720">
    <property type="entry name" value="NAD(P)-binding Rossmann-like Domain"/>
    <property type="match status" value="1"/>
</dbReference>
<dbReference type="GO" id="GO:0016491">
    <property type="term" value="F:oxidoreductase activity"/>
    <property type="evidence" value="ECO:0007669"/>
    <property type="project" value="UniProtKB-KW"/>
</dbReference>
<reference evidence="4" key="1">
    <citation type="submission" date="2022-09" db="EMBL/GenBank/DDBJ databases">
        <title>Fusarium specimens isolated from Avocado Roots.</title>
        <authorList>
            <person name="Stajich J."/>
            <person name="Roper C."/>
            <person name="Heimlech-Rivalta G."/>
        </authorList>
    </citation>
    <scope>NUCLEOTIDE SEQUENCE</scope>
    <source>
        <strain evidence="4">CF00136</strain>
    </source>
</reference>
<evidence type="ECO:0000256" key="1">
    <source>
        <dbReference type="ARBA" id="ARBA00022857"/>
    </source>
</evidence>
<protein>
    <recommendedName>
        <fullName evidence="3">NmrA-like domain-containing protein</fullName>
    </recommendedName>
</protein>
<dbReference type="AlphaFoldDB" id="A0A9W8S4B2"/>
<dbReference type="Gene3D" id="3.90.25.10">
    <property type="entry name" value="UDP-galactose 4-epimerase, domain 1"/>
    <property type="match status" value="1"/>
</dbReference>
<evidence type="ECO:0000259" key="3">
    <source>
        <dbReference type="Pfam" id="PF05368"/>
    </source>
</evidence>
<accession>A0A9W8S4B2</accession>
<keyword evidence="5" id="KW-1185">Reference proteome</keyword>
<comment type="caution">
    <text evidence="4">The sequence shown here is derived from an EMBL/GenBank/DDBJ whole genome shotgun (WGS) entry which is preliminary data.</text>
</comment>
<evidence type="ECO:0000313" key="4">
    <source>
        <dbReference type="EMBL" id="KAJ4264346.1"/>
    </source>
</evidence>
<dbReference type="EMBL" id="JAOQAZ010000008">
    <property type="protein sequence ID" value="KAJ4264346.1"/>
    <property type="molecule type" value="Genomic_DNA"/>
</dbReference>
<dbReference type="Proteomes" id="UP001152049">
    <property type="component" value="Unassembled WGS sequence"/>
</dbReference>
<evidence type="ECO:0000313" key="5">
    <source>
        <dbReference type="Proteomes" id="UP001152049"/>
    </source>
</evidence>
<dbReference type="InterPro" id="IPR008030">
    <property type="entry name" value="NmrA-like"/>
</dbReference>
<dbReference type="CDD" id="cd05259">
    <property type="entry name" value="PCBER_SDR_a"/>
    <property type="match status" value="1"/>
</dbReference>
<dbReference type="InterPro" id="IPR036291">
    <property type="entry name" value="NAD(P)-bd_dom_sf"/>
</dbReference>
<dbReference type="Pfam" id="PF05368">
    <property type="entry name" value="NmrA"/>
    <property type="match status" value="1"/>
</dbReference>
<dbReference type="SUPFAM" id="SSF51735">
    <property type="entry name" value="NAD(P)-binding Rossmann-fold domains"/>
    <property type="match status" value="1"/>
</dbReference>
<dbReference type="InterPro" id="IPR045312">
    <property type="entry name" value="PCBER-like"/>
</dbReference>
<dbReference type="PANTHER" id="PTHR47706">
    <property type="entry name" value="NMRA-LIKE FAMILY PROTEIN"/>
    <property type="match status" value="1"/>
</dbReference>
<sequence length="322" mass="35330">MTAVKVAVLGATGATGSSIIDGLLQSSEPRFKITALTRPSSLDKPAVQALKQKGITVVAADIQGPEMELVEVLRGHEVLISAIDAAHLMAQIPLANAAKAAGIGRFVPCFFATVAPPKGVMKLRDIKEDVLNHIKQIYLPYTVIDVGWWYQITLPRLPSGRIDYAITFPAGHIAGDGNKPSALTDLGDIGHYTARIIADPRTLNQMVFAYSELYTPNQVYDLLEKLSGETIERNYKPSETFLEEIAAVKPERITPDHPELYTLAVSEYGYSWGVRGDNNPQYAKYLGYLLGNELYPDIKGKPFEQYCKEVLEGKAVSAYESK</sequence>
<organism evidence="4 5">
    <name type="scientific">Fusarium torreyae</name>
    <dbReference type="NCBI Taxonomy" id="1237075"/>
    <lineage>
        <taxon>Eukaryota</taxon>
        <taxon>Fungi</taxon>
        <taxon>Dikarya</taxon>
        <taxon>Ascomycota</taxon>
        <taxon>Pezizomycotina</taxon>
        <taxon>Sordariomycetes</taxon>
        <taxon>Hypocreomycetidae</taxon>
        <taxon>Hypocreales</taxon>
        <taxon>Nectriaceae</taxon>
        <taxon>Fusarium</taxon>
    </lineage>
</organism>
<dbReference type="InterPro" id="IPR051609">
    <property type="entry name" value="NmrA/Isoflavone_reductase-like"/>
</dbReference>
<dbReference type="PANTHER" id="PTHR47706:SF9">
    <property type="entry name" value="NMRA-LIKE DOMAIN-CONTAINING PROTEIN-RELATED"/>
    <property type="match status" value="1"/>
</dbReference>
<dbReference type="OrthoDB" id="419598at2759"/>
<name>A0A9W8S4B2_9HYPO</name>
<gene>
    <name evidence="4" type="ORF">NW762_005542</name>
</gene>